<feature type="transmembrane region" description="Helical" evidence="2">
    <location>
        <begin position="12"/>
        <end position="31"/>
    </location>
</feature>
<keyword evidence="2" id="KW-1133">Transmembrane helix</keyword>
<keyword evidence="1" id="KW-0677">Repeat</keyword>
<proteinExistence type="predicted"/>
<dbReference type="InterPro" id="IPR000408">
    <property type="entry name" value="Reg_chr_condens"/>
</dbReference>
<feature type="domain" description="RCC1-like" evidence="3">
    <location>
        <begin position="96"/>
        <end position="322"/>
    </location>
</feature>
<keyword evidence="2" id="KW-0472">Membrane</keyword>
<reference evidence="4" key="1">
    <citation type="journal article" date="2020" name="Nature">
        <title>Giant virus diversity and host interactions through global metagenomics.</title>
        <authorList>
            <person name="Schulz F."/>
            <person name="Roux S."/>
            <person name="Paez-Espino D."/>
            <person name="Jungbluth S."/>
            <person name="Walsh D.A."/>
            <person name="Denef V.J."/>
            <person name="McMahon K.D."/>
            <person name="Konstantinidis K.T."/>
            <person name="Eloe-Fadrosh E.A."/>
            <person name="Kyrpides N.C."/>
            <person name="Woyke T."/>
        </authorList>
    </citation>
    <scope>NUCLEOTIDE SEQUENCE</scope>
    <source>
        <strain evidence="4">GVMAG-M-3300018080-19</strain>
    </source>
</reference>
<dbReference type="PRINTS" id="PR00633">
    <property type="entry name" value="RCCNDNSATION"/>
</dbReference>
<dbReference type="SUPFAM" id="SSF50965">
    <property type="entry name" value="Galactose oxidase, central domain"/>
    <property type="match status" value="1"/>
</dbReference>
<evidence type="ECO:0000256" key="2">
    <source>
        <dbReference type="SAM" id="Phobius"/>
    </source>
</evidence>
<keyword evidence="2" id="KW-0812">Transmembrane</keyword>
<dbReference type="Pfam" id="PF25390">
    <property type="entry name" value="WD40_RLD"/>
    <property type="match status" value="1"/>
</dbReference>
<accession>A0A6C0BR07</accession>
<protein>
    <recommendedName>
        <fullName evidence="3">RCC1-like domain-containing protein</fullName>
    </recommendedName>
</protein>
<evidence type="ECO:0000259" key="3">
    <source>
        <dbReference type="Pfam" id="PF25390"/>
    </source>
</evidence>
<dbReference type="InterPro" id="IPR051210">
    <property type="entry name" value="Ub_ligase/GEF_domain"/>
</dbReference>
<evidence type="ECO:0000256" key="1">
    <source>
        <dbReference type="ARBA" id="ARBA00022737"/>
    </source>
</evidence>
<dbReference type="SUPFAM" id="SSF50985">
    <property type="entry name" value="RCC1/BLIP-II"/>
    <property type="match status" value="1"/>
</dbReference>
<sequence length="447" mass="47718">MSLSKGQKVGIIIGLVLLVFAIAAGLTYIFWPRSPPPTPPTPNTECSDDDDCPYDNQYCDEDGTCQTRDTECFDDDDCPLGYVCDSYQCVEEPSILNRMAAGLENSTFIKSDGTVWACGKGLFGVNGDGTTEDRTIPVQVLNLNNITKIALNWRHVLALRVDGIIFAWGYDDGGILGDGVVRGRVGVSTPVQVVNVANVVDIAVGQLHSLAVTEDGHVYSWGSNLYGQLGLDTTDTQTTPQRVLDLDNIVSVAAGSYTSYAMDVNGIVYSWGMGRYGQLGDGSTANRYHPQAVDGLDGYEVSSKTYNCLAVQGTTLGFGSNSWNGLGMDTSPETQLSVPTVIDALKDYDIVEAAAGHYYGLVLTADGSILSFGYNNLGQLGNDTTESGTPPGKVLLLDNIIHIAAGRSHSLAMKDDGTFWAFGSNYAGQLGDGSKEDRHVAVQVLNI</sequence>
<dbReference type="Gene3D" id="2.130.10.30">
    <property type="entry name" value="Regulator of chromosome condensation 1/beta-lactamase-inhibitor protein II"/>
    <property type="match status" value="2"/>
</dbReference>
<dbReference type="InterPro" id="IPR011043">
    <property type="entry name" value="Gal_Oxase/kelch_b-propeller"/>
</dbReference>
<dbReference type="EMBL" id="MN739208">
    <property type="protein sequence ID" value="QHS93693.1"/>
    <property type="molecule type" value="Genomic_DNA"/>
</dbReference>
<dbReference type="PANTHER" id="PTHR22870:SF408">
    <property type="entry name" value="OS09G0560450 PROTEIN"/>
    <property type="match status" value="1"/>
</dbReference>
<dbReference type="PROSITE" id="PS50012">
    <property type="entry name" value="RCC1_3"/>
    <property type="match status" value="6"/>
</dbReference>
<evidence type="ECO:0000313" key="4">
    <source>
        <dbReference type="EMBL" id="QHS93693.1"/>
    </source>
</evidence>
<dbReference type="InterPro" id="IPR058923">
    <property type="entry name" value="RCC1-like_dom"/>
</dbReference>
<dbReference type="InterPro" id="IPR009091">
    <property type="entry name" value="RCC1/BLIP-II"/>
</dbReference>
<dbReference type="PROSITE" id="PS00626">
    <property type="entry name" value="RCC1_2"/>
    <property type="match status" value="1"/>
</dbReference>
<organism evidence="4">
    <name type="scientific">viral metagenome</name>
    <dbReference type="NCBI Taxonomy" id="1070528"/>
    <lineage>
        <taxon>unclassified sequences</taxon>
        <taxon>metagenomes</taxon>
        <taxon>organismal metagenomes</taxon>
    </lineage>
</organism>
<name>A0A6C0BR07_9ZZZZ</name>
<dbReference type="PANTHER" id="PTHR22870">
    <property type="entry name" value="REGULATOR OF CHROMOSOME CONDENSATION"/>
    <property type="match status" value="1"/>
</dbReference>
<dbReference type="AlphaFoldDB" id="A0A6C0BR07"/>
<dbReference type="Pfam" id="PF00415">
    <property type="entry name" value="RCC1"/>
    <property type="match status" value="1"/>
</dbReference>